<dbReference type="InterPro" id="IPR036390">
    <property type="entry name" value="WH_DNA-bd_sf"/>
</dbReference>
<dbReference type="STRING" id="82374.NZ47_08325"/>
<dbReference type="Gene3D" id="3.30.70.3460">
    <property type="match status" value="1"/>
</dbReference>
<dbReference type="SMART" id="SM00344">
    <property type="entry name" value="HTH_ASNC"/>
    <property type="match status" value="1"/>
</dbReference>
<dbReference type="AlphaFoldDB" id="A0A0B2JYZ9"/>
<dbReference type="EC" id="4.1.1.111" evidence="4"/>
<evidence type="ECO:0000256" key="3">
    <source>
        <dbReference type="ARBA" id="ARBA00023457"/>
    </source>
</evidence>
<sequence length="157" mass="18427">MNFTETDKKIIRALQSDFPICSEPYKVIAEDIGISQEELLQRLEDMKKEGILRKMGAVLRHVEVGFKANALVVWVVPPEKMDEVAAKMCAHSEVTHCYDRNTAPDWPYNFYTMIHMDSKESCIEFARELSKETGIDQYELQFTEREWKKTSMQYFME</sequence>
<dbReference type="Pfam" id="PF22451">
    <property type="entry name" value="NirdL-like_HTH"/>
    <property type="match status" value="1"/>
</dbReference>
<evidence type="ECO:0000256" key="1">
    <source>
        <dbReference type="ARBA" id="ARBA00023239"/>
    </source>
</evidence>
<evidence type="ECO:0000313" key="8">
    <source>
        <dbReference type="EMBL" id="KHM51826.1"/>
    </source>
</evidence>
<reference evidence="8 9" key="1">
    <citation type="journal article" date="2013" name="PLoS ONE">
        <title>Identification and characterization of three novel lipases belonging to families II and V from Anaerovibrio lipolyticus 5ST.</title>
        <authorList>
            <person name="Prive F."/>
            <person name="Kaderbhai N.N."/>
            <person name="Girdwood S."/>
            <person name="Worgan H.J."/>
            <person name="Pinloche E."/>
            <person name="Scollan N.D."/>
            <person name="Huws S.A."/>
            <person name="Newbold C.J."/>
        </authorList>
    </citation>
    <scope>NUCLEOTIDE SEQUENCE [LARGE SCALE GENOMIC DNA]</scope>
    <source>
        <strain evidence="8 9">5S</strain>
    </source>
</reference>
<comment type="catalytic activity">
    <reaction evidence="5">
        <text>siroheme + 2 H(+) = 12,18-didecarboxysiroheme + 2 CO2</text>
        <dbReference type="Rhea" id="RHEA:19093"/>
        <dbReference type="ChEBI" id="CHEBI:15378"/>
        <dbReference type="ChEBI" id="CHEBI:16526"/>
        <dbReference type="ChEBI" id="CHEBI:60052"/>
        <dbReference type="ChEBI" id="CHEBI:140497"/>
        <dbReference type="EC" id="4.1.1.111"/>
    </reaction>
</comment>
<dbReference type="InterPro" id="IPR053953">
    <property type="entry name" value="NirdL-like_HTH"/>
</dbReference>
<dbReference type="Proteomes" id="UP000030993">
    <property type="component" value="Unassembled WGS sequence"/>
</dbReference>
<keyword evidence="1" id="KW-0456">Lyase</keyword>
<name>A0A0B2JYZ9_9FIRM</name>
<keyword evidence="9" id="KW-1185">Reference proteome</keyword>
<dbReference type="InterPro" id="IPR040523">
    <property type="entry name" value="AsnC_trans_reg2"/>
</dbReference>
<dbReference type="GO" id="GO:0016829">
    <property type="term" value="F:lyase activity"/>
    <property type="evidence" value="ECO:0007669"/>
    <property type="project" value="UniProtKB-KW"/>
</dbReference>
<organism evidence="8 9">
    <name type="scientific">Anaerovibrio lipolyticus</name>
    <dbReference type="NCBI Taxonomy" id="82374"/>
    <lineage>
        <taxon>Bacteria</taxon>
        <taxon>Bacillati</taxon>
        <taxon>Bacillota</taxon>
        <taxon>Negativicutes</taxon>
        <taxon>Selenomonadales</taxon>
        <taxon>Selenomonadaceae</taxon>
        <taxon>Anaerovibrio</taxon>
    </lineage>
</organism>
<dbReference type="InterPro" id="IPR019888">
    <property type="entry name" value="Tscrpt_reg_AsnC-like"/>
</dbReference>
<dbReference type="RefSeq" id="WP_037329705.1">
    <property type="nucleotide sequence ID" value="NZ_JSCE01000171.1"/>
</dbReference>
<evidence type="ECO:0000259" key="6">
    <source>
        <dbReference type="Pfam" id="PF17805"/>
    </source>
</evidence>
<evidence type="ECO:0000256" key="2">
    <source>
        <dbReference type="ARBA" id="ARBA00023444"/>
    </source>
</evidence>
<dbReference type="InterPro" id="IPR050684">
    <property type="entry name" value="HTH-Siroheme_Decarb"/>
</dbReference>
<accession>A0A0B2JYZ9</accession>
<dbReference type="EMBL" id="JSCE01000171">
    <property type="protein sequence ID" value="KHM51826.1"/>
    <property type="molecule type" value="Genomic_DNA"/>
</dbReference>
<feature type="domain" description="Siroheme decarboxylase NirL-like HTH" evidence="7">
    <location>
        <begin position="7"/>
        <end position="53"/>
    </location>
</feature>
<protein>
    <recommendedName>
        <fullName evidence="4">siroheme decarboxylase</fullName>
        <ecNumber evidence="4">4.1.1.111</ecNumber>
    </recommendedName>
</protein>
<proteinExistence type="inferred from homology"/>
<comment type="caution">
    <text evidence="8">The sequence shown here is derived from an EMBL/GenBank/DDBJ whole genome shotgun (WGS) entry which is preliminary data.</text>
</comment>
<feature type="domain" description="Siroheme decarboxylase AsnC-like ligand binding" evidence="6">
    <location>
        <begin position="64"/>
        <end position="148"/>
    </location>
</feature>
<comment type="pathway">
    <text evidence="2">Porphyrin-containing compound metabolism.</text>
</comment>
<comment type="similarity">
    <text evidence="3">Belongs to the Ahb/Nir family.</text>
</comment>
<dbReference type="Pfam" id="PF17805">
    <property type="entry name" value="AsnC_trans_reg2"/>
    <property type="match status" value="1"/>
</dbReference>
<evidence type="ECO:0000259" key="7">
    <source>
        <dbReference type="Pfam" id="PF22451"/>
    </source>
</evidence>
<evidence type="ECO:0000256" key="4">
    <source>
        <dbReference type="ARBA" id="ARBA00023471"/>
    </source>
</evidence>
<dbReference type="PANTHER" id="PTHR43413">
    <property type="entry name" value="TRANSCRIPTIONAL REGULATOR, ASNC FAMILY"/>
    <property type="match status" value="1"/>
</dbReference>
<gene>
    <name evidence="8" type="ORF">NZ47_08325</name>
</gene>
<dbReference type="SUPFAM" id="SSF46785">
    <property type="entry name" value="Winged helix' DNA-binding domain"/>
    <property type="match status" value="1"/>
</dbReference>
<evidence type="ECO:0000256" key="5">
    <source>
        <dbReference type="ARBA" id="ARBA00048470"/>
    </source>
</evidence>
<dbReference type="PANTHER" id="PTHR43413:SF1">
    <property type="entry name" value="SIROHEME DECARBOXYLASE NIRL SUBUNIT"/>
    <property type="match status" value="1"/>
</dbReference>
<dbReference type="eggNOG" id="COG1522">
    <property type="taxonomic scope" value="Bacteria"/>
</dbReference>
<evidence type="ECO:0000313" key="9">
    <source>
        <dbReference type="Proteomes" id="UP000030993"/>
    </source>
</evidence>